<evidence type="ECO:0000256" key="1">
    <source>
        <dbReference type="SAM" id="MobiDB-lite"/>
    </source>
</evidence>
<dbReference type="Pfam" id="PF18694">
    <property type="entry name" value="TDP-43_N"/>
    <property type="match status" value="1"/>
</dbReference>
<reference evidence="4 5" key="1">
    <citation type="submission" date="2020-08" db="EMBL/GenBank/DDBJ databases">
        <authorList>
            <person name="Koutsovoulos G."/>
            <person name="Danchin GJ E."/>
        </authorList>
    </citation>
    <scope>NUCLEOTIDE SEQUENCE [LARGE SCALE GENOMIC DNA]</scope>
</reference>
<dbReference type="OrthoDB" id="5837890at2759"/>
<evidence type="ECO:0000259" key="3">
    <source>
        <dbReference type="Pfam" id="PF18694"/>
    </source>
</evidence>
<dbReference type="GO" id="GO:0006508">
    <property type="term" value="P:proteolysis"/>
    <property type="evidence" value="ECO:0007669"/>
    <property type="project" value="InterPro"/>
</dbReference>
<dbReference type="EMBL" id="CAJEWN010001991">
    <property type="protein sequence ID" value="CAD2201321.1"/>
    <property type="molecule type" value="Genomic_DNA"/>
</dbReference>
<comment type="caution">
    <text evidence="4">The sequence shown here is derived from an EMBL/GenBank/DDBJ whole genome shotgun (WGS) entry which is preliminary data.</text>
</comment>
<name>A0A6V7XPW0_MELEN</name>
<protein>
    <submittedName>
        <fullName evidence="4">Uncharacterized protein</fullName>
    </submittedName>
</protein>
<feature type="domain" description="Peptidase S1" evidence="2">
    <location>
        <begin position="195"/>
        <end position="322"/>
    </location>
</feature>
<sequence>MSSDAKKLKLDDDASGGGSVSSNDNGSSLSDESKSTVVEGENVDKSVYVKDKATGRERWIELSSDGTLDFFSVEHGFPGCWGLEYSSSIGVCIVRFNDNNKTFLPPNGGWKGKEFNVIYRVDRSPCRIESPYKVNNVVQNPPPKLKAISPYLFYILRDDGQRLCVTAVTKYFFVTYRHGSNLKRKLGTTIKIYRHDNEPDSEQFFTATIKLISQKHDFILLKSDKLINDSVPYYCVPPFKGRYICMYGYGNEFNELTCGCGYIHSDELQRFKNKDGEITGPFLLAMVGSNRGDSGASVWCSAGLIGLNLGRIGLETPPDVVTVTPDLVKEAATFTKINYMVTIERIMDAVKEVEAKENPKGLDIGKPMVINIPGVGDFSQVKI</sequence>
<dbReference type="Pfam" id="PF00089">
    <property type="entry name" value="Trypsin"/>
    <property type="match status" value="1"/>
</dbReference>
<dbReference type="InterPro" id="IPR009003">
    <property type="entry name" value="Peptidase_S1_PA"/>
</dbReference>
<dbReference type="Proteomes" id="UP000580250">
    <property type="component" value="Unassembled WGS sequence"/>
</dbReference>
<feature type="compositionally biased region" description="Basic and acidic residues" evidence="1">
    <location>
        <begin position="1"/>
        <end position="12"/>
    </location>
</feature>
<dbReference type="InterPro" id="IPR001254">
    <property type="entry name" value="Trypsin_dom"/>
</dbReference>
<evidence type="ECO:0000313" key="5">
    <source>
        <dbReference type="Proteomes" id="UP000580250"/>
    </source>
</evidence>
<proteinExistence type="predicted"/>
<dbReference type="AlphaFoldDB" id="A0A6V7XPW0"/>
<feature type="domain" description="TAR DNA-binding protein 43 N-terminal" evidence="3">
    <location>
        <begin position="60"/>
        <end position="119"/>
    </location>
</feature>
<dbReference type="GO" id="GO:0004252">
    <property type="term" value="F:serine-type endopeptidase activity"/>
    <property type="evidence" value="ECO:0007669"/>
    <property type="project" value="InterPro"/>
</dbReference>
<gene>
    <name evidence="4" type="ORF">MENT_LOCUS54859</name>
</gene>
<organism evidence="4 5">
    <name type="scientific">Meloidogyne enterolobii</name>
    <name type="common">Root-knot nematode worm</name>
    <name type="synonym">Meloidogyne mayaguensis</name>
    <dbReference type="NCBI Taxonomy" id="390850"/>
    <lineage>
        <taxon>Eukaryota</taxon>
        <taxon>Metazoa</taxon>
        <taxon>Ecdysozoa</taxon>
        <taxon>Nematoda</taxon>
        <taxon>Chromadorea</taxon>
        <taxon>Rhabditida</taxon>
        <taxon>Tylenchina</taxon>
        <taxon>Tylenchomorpha</taxon>
        <taxon>Tylenchoidea</taxon>
        <taxon>Meloidogynidae</taxon>
        <taxon>Meloidogyninae</taxon>
        <taxon>Meloidogyne</taxon>
    </lineage>
</organism>
<accession>A0A6V7XPW0</accession>
<feature type="region of interest" description="Disordered" evidence="1">
    <location>
        <begin position="1"/>
        <end position="38"/>
    </location>
</feature>
<dbReference type="SUPFAM" id="SSF50494">
    <property type="entry name" value="Trypsin-like serine proteases"/>
    <property type="match status" value="1"/>
</dbReference>
<evidence type="ECO:0000313" key="4">
    <source>
        <dbReference type="EMBL" id="CAD2201321.1"/>
    </source>
</evidence>
<feature type="compositionally biased region" description="Low complexity" evidence="1">
    <location>
        <begin position="20"/>
        <end position="30"/>
    </location>
</feature>
<evidence type="ECO:0000259" key="2">
    <source>
        <dbReference type="Pfam" id="PF00089"/>
    </source>
</evidence>
<dbReference type="InterPro" id="IPR041105">
    <property type="entry name" value="TDP-43_N"/>
</dbReference>